<name>A0A6F8T1B8_9GAMM</name>
<evidence type="ECO:0008006" key="8">
    <source>
        <dbReference type="Google" id="ProtNLM"/>
    </source>
</evidence>
<dbReference type="GO" id="GO:0070008">
    <property type="term" value="F:serine-type exopeptidase activity"/>
    <property type="evidence" value="ECO:0007669"/>
    <property type="project" value="InterPro"/>
</dbReference>
<dbReference type="Proteomes" id="UP000502894">
    <property type="component" value="Chromosome"/>
</dbReference>
<evidence type="ECO:0000256" key="3">
    <source>
        <dbReference type="ARBA" id="ARBA00022729"/>
    </source>
</evidence>
<dbReference type="InterPro" id="IPR029058">
    <property type="entry name" value="AB_hydrolase_fold"/>
</dbReference>
<keyword evidence="2" id="KW-0645">Protease</keyword>
<dbReference type="GO" id="GO:0006508">
    <property type="term" value="P:proteolysis"/>
    <property type="evidence" value="ECO:0007669"/>
    <property type="project" value="UniProtKB-KW"/>
</dbReference>
<dbReference type="AlphaFoldDB" id="A0A6F8T1B8"/>
<reference evidence="6" key="1">
    <citation type="journal article" date="2020" name="Microbiol. Resour. Announc.">
        <title>Complete Genome Sequence of Novel Psychrotolerant Legionella Strain TUM19329, Isolated from Antarctic Lake Sediment.</title>
        <authorList>
            <person name="Shimada S."/>
            <person name="Nakai R."/>
            <person name="Aoki K."/>
            <person name="Shimoeda N."/>
            <person name="Ohno G."/>
            <person name="Miyazaki Y."/>
            <person name="Kudoh S."/>
            <person name="Imura S."/>
            <person name="Watanabe K."/>
            <person name="Ishii Y."/>
            <person name="Tateda K."/>
        </authorList>
    </citation>
    <scope>NUCLEOTIDE SEQUENCE [LARGE SCALE GENOMIC DNA]</scope>
    <source>
        <strain evidence="6">TUM19329</strain>
    </source>
</reference>
<gene>
    <name evidence="6" type="ORF">TUM19329_03280</name>
</gene>
<dbReference type="Pfam" id="PF05577">
    <property type="entry name" value="Peptidase_S28"/>
    <property type="match status" value="1"/>
</dbReference>
<dbReference type="Gene3D" id="1.20.120.980">
    <property type="entry name" value="Serine carboxypeptidase S28, SKS domain"/>
    <property type="match status" value="1"/>
</dbReference>
<evidence type="ECO:0000256" key="1">
    <source>
        <dbReference type="ARBA" id="ARBA00011079"/>
    </source>
</evidence>
<keyword evidence="7" id="KW-1185">Reference proteome</keyword>
<evidence type="ECO:0000313" key="6">
    <source>
        <dbReference type="EMBL" id="BCA93967.1"/>
    </source>
</evidence>
<evidence type="ECO:0000256" key="2">
    <source>
        <dbReference type="ARBA" id="ARBA00022670"/>
    </source>
</evidence>
<evidence type="ECO:0000256" key="5">
    <source>
        <dbReference type="ARBA" id="ARBA00023180"/>
    </source>
</evidence>
<keyword evidence="5" id="KW-0325">Glycoprotein</keyword>
<sequence>MMTFTRKIISLGFALLTTLSTAFSGPVALYMQRQQEQAQPLFAAKTIHQFQFTQRTDHHSPLTETFAQRYYIDETFSKAKDDPVFFYICGESSCSKRALNGSIRTYAKKYHAKLVALEHRYYGESIPLESFSTQNLKYLTTEQALDDLAYFQRQLTKAQNWTGKWIAFGGSYPGSLSAYYRMKFPYLVAGSLASSAPVMAKEDFFEYDTHVTEVAGPQCAKHIRQVIDAVEATLNDQIKLNQMKTLFEASAVHDTVDFLYLIADTGAAAIQYGMRDSFCASLSSSPTPLEGYAQFAKDLYQSMGVTALELTAQGAMSEETADYKKIGMRQWYYQSCTEYGYWQNANPDSSQSTRSSLINLAYHRQVCQRLFGMNEPANTAYLNETFYYPLMNELVSNILFTNGENDPWSLLSLAEKNGNAGNTKLDYYLIERAAHCDDLRSPAGSDSKSLRTARKKMESLIGVWLNSQAAAGEPSFSPDVT</sequence>
<dbReference type="Gene3D" id="3.40.50.1820">
    <property type="entry name" value="alpha/beta hydrolase"/>
    <property type="match status" value="1"/>
</dbReference>
<dbReference type="RefSeq" id="WP_226905542.1">
    <property type="nucleotide sequence ID" value="NZ_AP022839.1"/>
</dbReference>
<evidence type="ECO:0000313" key="7">
    <source>
        <dbReference type="Proteomes" id="UP000502894"/>
    </source>
</evidence>
<comment type="similarity">
    <text evidence="1">Belongs to the peptidase S28 family.</text>
</comment>
<dbReference type="InterPro" id="IPR008758">
    <property type="entry name" value="Peptidase_S28"/>
</dbReference>
<organism evidence="6 7">
    <name type="scientific">Legionella antarctica</name>
    <dbReference type="NCBI Taxonomy" id="2708020"/>
    <lineage>
        <taxon>Bacteria</taxon>
        <taxon>Pseudomonadati</taxon>
        <taxon>Pseudomonadota</taxon>
        <taxon>Gammaproteobacteria</taxon>
        <taxon>Legionellales</taxon>
        <taxon>Legionellaceae</taxon>
        <taxon>Legionella</taxon>
    </lineage>
</organism>
<dbReference type="KEGG" id="lant:TUM19329_03280"/>
<dbReference type="InterPro" id="IPR042269">
    <property type="entry name" value="Ser_carbopepase_S28_SKS"/>
</dbReference>
<keyword evidence="4" id="KW-0378">Hydrolase</keyword>
<dbReference type="SMR" id="A0A6F8T1B8"/>
<proteinExistence type="inferred from homology"/>
<dbReference type="EMBL" id="AP022839">
    <property type="protein sequence ID" value="BCA93967.1"/>
    <property type="molecule type" value="Genomic_DNA"/>
</dbReference>
<dbReference type="PANTHER" id="PTHR11010">
    <property type="entry name" value="PROTEASE S28 PRO-X CARBOXYPEPTIDASE-RELATED"/>
    <property type="match status" value="1"/>
</dbReference>
<evidence type="ECO:0000256" key="4">
    <source>
        <dbReference type="ARBA" id="ARBA00022801"/>
    </source>
</evidence>
<dbReference type="GO" id="GO:0008239">
    <property type="term" value="F:dipeptidyl-peptidase activity"/>
    <property type="evidence" value="ECO:0007669"/>
    <property type="project" value="TreeGrafter"/>
</dbReference>
<dbReference type="SUPFAM" id="SSF53474">
    <property type="entry name" value="alpha/beta-Hydrolases"/>
    <property type="match status" value="1"/>
</dbReference>
<dbReference type="PANTHER" id="PTHR11010:SF117">
    <property type="entry name" value="SERINE PROTEASE 16"/>
    <property type="match status" value="1"/>
</dbReference>
<keyword evidence="3" id="KW-0732">Signal</keyword>
<accession>A0A6F8T1B8</accession>
<protein>
    <recommendedName>
        <fullName evidence="8">Serine carboxypeptidase</fullName>
    </recommendedName>
</protein>